<dbReference type="InterPro" id="IPR017853">
    <property type="entry name" value="GH"/>
</dbReference>
<feature type="region of interest" description="Disordered" evidence="1">
    <location>
        <begin position="40"/>
        <end position="69"/>
    </location>
</feature>
<gene>
    <name evidence="3" type="ORF">H9622_08700</name>
</gene>
<dbReference type="SUPFAM" id="SSF51445">
    <property type="entry name" value="(Trans)glycosidases"/>
    <property type="match status" value="1"/>
</dbReference>
<feature type="transmembrane region" description="Helical" evidence="2">
    <location>
        <begin position="829"/>
        <end position="850"/>
    </location>
</feature>
<comment type="caution">
    <text evidence="3">The sequence shown here is derived from an EMBL/GenBank/DDBJ whole genome shotgun (WGS) entry which is preliminary data.</text>
</comment>
<sequence length="1018" mass="110238">MTTARRRGILAVITALVLLALGTGLGAAVSDALGIRTEPAEQMSPAAPTAPDIADPVAPPSLGAVRAPDSPRVEAAVDELRSAIDAASERRGSVTITVAVMEEESEPDDGEIPEPDGYRLTGDASALRIDADADAGAARALYELAVRVRAAAPLTDLIGEHAPSRLPFRMVDMGAVGVEPDPAAWEPGTDYSHASKAFAQVLLPEPPYIDEAALAEAFADFDEFVRHSLANGYNAVAFPGFIEFVAFDEVADGVVYTPGDAHRAQALALRDAFGPFWQHADELGMDVFLRTDMLTLTTPLEDYLVDTLGSLDTENPALWDVYAAGLDELYAAEPALDGILIRIGEAGEVYDVEGWDYYSQLAVRTPTAVRAMLDTLSAQAEASDREVIFRTWSVGVGAVGDMHTNPVSYEEVLGGIDSPALIVSTKYTLGDFYSWLPLNDTLEQGQQRRIVEFQSRREFENFGAFPNDLGREYQYALQTLLAANDRIEGVWVWTQDGGPWRAGPMTLYLKAGFWQLYELDTVVAAALARDPDTDVADVTAAWARQWFSDDPETVATIVDAMDQSREAIEQGLYIEQFADQRVFAIGLEPPPMMWIFEWDILTGDSAVLDVLYAIARDATGGDIDQAIAGGEEAVATVERMREAVAGTDAATWRDPALRDAFTGTLDYEADVLRLLAAYRAMILHQGEWHDTLSPDAYAAWDADRAAFEALAAAHLETYEGDIDYPAYNLTAAQLGVERAERDLLMSWLARILLALAIAWVVIGMLAARTSLVRRPGAAAARASWIASTRPWRARESTLGMLELDRWLLLIVPAALLVATRAVQTSFLSWTHLAVVFAAWAVFALVVRILVGRRSPWPVIAAVGGVIMLRCIVTLIALSLTGPGGYWFAFWTEPAFRTAYIAVAFALFVWVFVAAGWALAAQVRARRATGFVLAAIGAGLALPAVVVGAIGLERALTLWNDEMGLLPWGLARILGITTYLEIPPETPWIAAAVGGALVVVGLLLAMPWKRREDEASVPS</sequence>
<dbReference type="RefSeq" id="WP_191765994.1">
    <property type="nucleotide sequence ID" value="NZ_JACSPM010000002.1"/>
</dbReference>
<feature type="compositionally biased region" description="Low complexity" evidence="1">
    <location>
        <begin position="45"/>
        <end position="56"/>
    </location>
</feature>
<evidence type="ECO:0008006" key="5">
    <source>
        <dbReference type="Google" id="ProtNLM"/>
    </source>
</evidence>
<evidence type="ECO:0000313" key="4">
    <source>
        <dbReference type="Proteomes" id="UP000602532"/>
    </source>
</evidence>
<name>A0ABR8X393_9MICO</name>
<feature type="transmembrane region" description="Helical" evidence="2">
    <location>
        <begin position="747"/>
        <end position="767"/>
    </location>
</feature>
<feature type="transmembrane region" description="Helical" evidence="2">
    <location>
        <begin position="930"/>
        <end position="951"/>
    </location>
</feature>
<evidence type="ECO:0000256" key="2">
    <source>
        <dbReference type="SAM" id="Phobius"/>
    </source>
</evidence>
<evidence type="ECO:0000313" key="3">
    <source>
        <dbReference type="EMBL" id="MBD8023668.1"/>
    </source>
</evidence>
<keyword evidence="2" id="KW-1133">Transmembrane helix</keyword>
<protein>
    <recommendedName>
        <fullName evidence="5">Glycosyl hydrolase family 67 C-terminal domain-containing protein</fullName>
    </recommendedName>
</protein>
<organism evidence="3 4">
    <name type="scientific">Microbacterium gallinarum</name>
    <dbReference type="NCBI Taxonomy" id="2762209"/>
    <lineage>
        <taxon>Bacteria</taxon>
        <taxon>Bacillati</taxon>
        <taxon>Actinomycetota</taxon>
        <taxon>Actinomycetes</taxon>
        <taxon>Micrococcales</taxon>
        <taxon>Microbacteriaceae</taxon>
        <taxon>Microbacterium</taxon>
    </lineage>
</organism>
<feature type="transmembrane region" description="Helical" evidence="2">
    <location>
        <begin position="987"/>
        <end position="1005"/>
    </location>
</feature>
<keyword evidence="4" id="KW-1185">Reference proteome</keyword>
<keyword evidence="2" id="KW-0472">Membrane</keyword>
<dbReference type="Proteomes" id="UP000602532">
    <property type="component" value="Unassembled WGS sequence"/>
</dbReference>
<dbReference type="EMBL" id="JACSPM010000002">
    <property type="protein sequence ID" value="MBD8023668.1"/>
    <property type="molecule type" value="Genomic_DNA"/>
</dbReference>
<feature type="transmembrane region" description="Helical" evidence="2">
    <location>
        <begin position="806"/>
        <end position="823"/>
    </location>
</feature>
<evidence type="ECO:0000256" key="1">
    <source>
        <dbReference type="SAM" id="MobiDB-lite"/>
    </source>
</evidence>
<proteinExistence type="predicted"/>
<feature type="transmembrane region" description="Helical" evidence="2">
    <location>
        <begin position="897"/>
        <end position="918"/>
    </location>
</feature>
<reference evidence="3 4" key="1">
    <citation type="submission" date="2020-08" db="EMBL/GenBank/DDBJ databases">
        <title>A Genomic Blueprint of the Chicken Gut Microbiome.</title>
        <authorList>
            <person name="Gilroy R."/>
            <person name="Ravi A."/>
            <person name="Getino M."/>
            <person name="Pursley I."/>
            <person name="Horton D.L."/>
            <person name="Alikhan N.-F."/>
            <person name="Baker D."/>
            <person name="Gharbi K."/>
            <person name="Hall N."/>
            <person name="Watson M."/>
            <person name="Adriaenssens E.M."/>
            <person name="Foster-Nyarko E."/>
            <person name="Jarju S."/>
            <person name="Secka A."/>
            <person name="Antonio M."/>
            <person name="Oren A."/>
            <person name="Chaudhuri R."/>
            <person name="La Ragione R.M."/>
            <person name="Hildebrand F."/>
            <person name="Pallen M.J."/>
        </authorList>
    </citation>
    <scope>NUCLEOTIDE SEQUENCE [LARGE SCALE GENOMIC DNA]</scope>
    <source>
        <strain evidence="3 4">Sa1CUA4</strain>
    </source>
</reference>
<feature type="transmembrane region" description="Helical" evidence="2">
    <location>
        <begin position="857"/>
        <end position="877"/>
    </location>
</feature>
<accession>A0ABR8X393</accession>
<keyword evidence="2" id="KW-0812">Transmembrane</keyword>